<dbReference type="OrthoDB" id="123207at2759"/>
<dbReference type="InterPro" id="IPR029526">
    <property type="entry name" value="PGBD"/>
</dbReference>
<feature type="domain" description="PiggyBac transposable element-derived protein" evidence="2">
    <location>
        <begin position="108"/>
        <end position="475"/>
    </location>
</feature>
<proteinExistence type="predicted"/>
<dbReference type="PANTHER" id="PTHR47272">
    <property type="entry name" value="DDE_TNP_1_7 DOMAIN-CONTAINING PROTEIN"/>
    <property type="match status" value="1"/>
</dbReference>
<feature type="region of interest" description="Disordered" evidence="1">
    <location>
        <begin position="16"/>
        <end position="78"/>
    </location>
</feature>
<sequence>MDPRRFYGGIHTILKDFPDSSADEDLSDDEQLTNRRRKVLPPLCIPESEESDSVSDDNIPLSHLASSSTRTSRAEKPRWRDGFLERAETDLQFTGDISLPLEITTLNTPYQFFKYLFTDDIFLYISQETNKYAVEKRPEKPSNITVKELEQFIGICLYMSIVQLPSTRFYWNEDMGYPKVSTIMSCNRFEEIKRFIHFNDNLTQIPKGQPGHNPLHKIQPLLELLRQRILTVPKEQYMAVDEQIIPTKSRSSMRQYNPKKPHKWGYKNFVLSGSSGFSFDFEIYTGAQGPVQSDTNLPKISTSSDVVVRLSRTIPEGLNYKLFFDNWYTSLPLLTYLNKKGILPIGTIKANRIPGYKVPVEKDLKKKGRGTTVEKLTTIDNTDISVVTWYDNRVVNLASTYVGSKPSSEVRRFNKKEKTYQNVSCPKAVTVYNRHMGGVDLLDALLGYYRIQIRSKKFYHRIFFHMIDMMTVNAWLLYRRTLADSDPYLPLADFKCAVAEGLSQTNKPSTSGKRGRPSYELENAIEAKKLRGPIAIMPSRDVRLDQIDHMPVWTTRQRCKVPECNGRSHVECQKCKVSLCLNDKRNCFKLFHTT</sequence>
<accession>A0A9R0EJ00</accession>
<evidence type="ECO:0000256" key="1">
    <source>
        <dbReference type="SAM" id="MobiDB-lite"/>
    </source>
</evidence>
<reference evidence="4" key="1">
    <citation type="submission" date="2025-08" db="UniProtKB">
        <authorList>
            <consortium name="RefSeq"/>
        </authorList>
    </citation>
    <scope>IDENTIFICATION</scope>
    <source>
        <tissue evidence="4">Whole larval tissue</tissue>
    </source>
</reference>
<dbReference type="RefSeq" id="XP_035436833.1">
    <property type="nucleotide sequence ID" value="XM_035580940.2"/>
</dbReference>
<dbReference type="AlphaFoldDB" id="A0A9R0EJ00"/>
<feature type="compositionally biased region" description="Acidic residues" evidence="1">
    <location>
        <begin position="21"/>
        <end position="31"/>
    </location>
</feature>
<dbReference type="PANTHER" id="PTHR47272:SF1">
    <property type="entry name" value="PIGGYBAC TRANSPOSABLE ELEMENT-DERIVED PROTEIN 3-LIKE"/>
    <property type="match status" value="1"/>
</dbReference>
<name>A0A9R0EJ00_SPOFR</name>
<keyword evidence="3" id="KW-1185">Reference proteome</keyword>
<dbReference type="Proteomes" id="UP000829999">
    <property type="component" value="Chromosome 5"/>
</dbReference>
<evidence type="ECO:0000313" key="3">
    <source>
        <dbReference type="Proteomes" id="UP000829999"/>
    </source>
</evidence>
<gene>
    <name evidence="4" type="primary">LOC118267134</name>
</gene>
<dbReference type="Pfam" id="PF13843">
    <property type="entry name" value="DDE_Tnp_1_7"/>
    <property type="match status" value="1"/>
</dbReference>
<protein>
    <submittedName>
        <fullName evidence="4">PiggyBac transposable element-derived protein 3-like</fullName>
    </submittedName>
</protein>
<evidence type="ECO:0000259" key="2">
    <source>
        <dbReference type="Pfam" id="PF13843"/>
    </source>
</evidence>
<evidence type="ECO:0000313" key="4">
    <source>
        <dbReference type="RefSeq" id="XP_035436833.1"/>
    </source>
</evidence>
<organism evidence="3 4">
    <name type="scientific">Spodoptera frugiperda</name>
    <name type="common">Fall armyworm</name>
    <dbReference type="NCBI Taxonomy" id="7108"/>
    <lineage>
        <taxon>Eukaryota</taxon>
        <taxon>Metazoa</taxon>
        <taxon>Ecdysozoa</taxon>
        <taxon>Arthropoda</taxon>
        <taxon>Hexapoda</taxon>
        <taxon>Insecta</taxon>
        <taxon>Pterygota</taxon>
        <taxon>Neoptera</taxon>
        <taxon>Endopterygota</taxon>
        <taxon>Lepidoptera</taxon>
        <taxon>Glossata</taxon>
        <taxon>Ditrysia</taxon>
        <taxon>Noctuoidea</taxon>
        <taxon>Noctuidae</taxon>
        <taxon>Amphipyrinae</taxon>
        <taxon>Spodoptera</taxon>
    </lineage>
</organism>
<dbReference type="GeneID" id="118267134"/>